<feature type="transmembrane region" description="Helical" evidence="2">
    <location>
        <begin position="80"/>
        <end position="102"/>
    </location>
</feature>
<evidence type="ECO:0000313" key="3">
    <source>
        <dbReference type="EMBL" id="GAB99018.1"/>
    </source>
</evidence>
<keyword evidence="4" id="KW-1185">Reference proteome</keyword>
<dbReference type="Proteomes" id="UP000035058">
    <property type="component" value="Unassembled WGS sequence"/>
</dbReference>
<protein>
    <submittedName>
        <fullName evidence="3">Uncharacterized protein</fullName>
    </submittedName>
</protein>
<feature type="compositionally biased region" description="Basic and acidic residues" evidence="1">
    <location>
        <begin position="281"/>
        <end position="298"/>
    </location>
</feature>
<sequence>MSAPFDPMRASSDPDAQQRPAIPDSISIAVELWVLVVVGQIVALFAQTGTFVDMVRDQIRDNPQQGVSEDQLQFMTSSGFVVGVLVAMSVFLTAITALVVWFTRKGYNWARIVLGAMGVYIVVNLVFSLFGDTEPAWAMVPLVISGVAALGATVLLMRGDSEKYCRRMAEERKPRPVPPAAAPYPYGQNSYGQNPHGQNPYGQNPYGQNPYGQGPYGQNPYGDNPYGQGPYGQNPYGHNQSPASPETTPNPYGSPSQPGAQSGDTPYGDSSSGADRGGTPDLRKHENPDPDSEGPKKQ</sequence>
<comment type="caution">
    <text evidence="3">The sequence shown here is derived from an EMBL/GenBank/DDBJ whole genome shotgun (WGS) entry which is preliminary data.</text>
</comment>
<feature type="transmembrane region" description="Helical" evidence="2">
    <location>
        <begin position="26"/>
        <end position="46"/>
    </location>
</feature>
<organism evidence="3 4">
    <name type="scientific">Gordonia namibiensis NBRC 108229</name>
    <dbReference type="NCBI Taxonomy" id="1208314"/>
    <lineage>
        <taxon>Bacteria</taxon>
        <taxon>Bacillati</taxon>
        <taxon>Actinomycetota</taxon>
        <taxon>Actinomycetes</taxon>
        <taxon>Mycobacteriales</taxon>
        <taxon>Gordoniaceae</taxon>
        <taxon>Gordonia</taxon>
    </lineage>
</organism>
<gene>
    <name evidence="3" type="ORF">GONAM_06_01280</name>
</gene>
<evidence type="ECO:0000313" key="4">
    <source>
        <dbReference type="Proteomes" id="UP000035058"/>
    </source>
</evidence>
<dbReference type="RefSeq" id="WP_006865290.1">
    <property type="nucleotide sequence ID" value="NZ_BAHE01000006.1"/>
</dbReference>
<feature type="transmembrane region" description="Helical" evidence="2">
    <location>
        <begin position="136"/>
        <end position="157"/>
    </location>
</feature>
<accession>K6VS19</accession>
<evidence type="ECO:0000256" key="1">
    <source>
        <dbReference type="SAM" id="MobiDB-lite"/>
    </source>
</evidence>
<dbReference type="AlphaFoldDB" id="K6VS19"/>
<keyword evidence="2" id="KW-0812">Transmembrane</keyword>
<dbReference type="EMBL" id="BAHE01000006">
    <property type="protein sequence ID" value="GAB99018.1"/>
    <property type="molecule type" value="Genomic_DNA"/>
</dbReference>
<evidence type="ECO:0000256" key="2">
    <source>
        <dbReference type="SAM" id="Phobius"/>
    </source>
</evidence>
<keyword evidence="2" id="KW-1133">Transmembrane helix</keyword>
<keyword evidence="2" id="KW-0472">Membrane</keyword>
<name>K6VS19_9ACTN</name>
<feature type="compositionally biased region" description="Polar residues" evidence="1">
    <location>
        <begin position="238"/>
        <end position="273"/>
    </location>
</feature>
<feature type="compositionally biased region" description="Low complexity" evidence="1">
    <location>
        <begin position="197"/>
        <end position="237"/>
    </location>
</feature>
<feature type="transmembrane region" description="Helical" evidence="2">
    <location>
        <begin position="109"/>
        <end position="130"/>
    </location>
</feature>
<reference evidence="3 4" key="1">
    <citation type="submission" date="2012-08" db="EMBL/GenBank/DDBJ databases">
        <title>Whole genome shotgun sequence of Gordonia namibiensis NBRC 108229.</title>
        <authorList>
            <person name="Isaki-Nakamura S."/>
            <person name="Hosoyama A."/>
            <person name="Tsuchikane K."/>
            <person name="Katsumata H."/>
            <person name="Baba S."/>
            <person name="Yamazaki S."/>
            <person name="Fujita N."/>
        </authorList>
    </citation>
    <scope>NUCLEOTIDE SEQUENCE [LARGE SCALE GENOMIC DNA]</scope>
    <source>
        <strain evidence="3 4">NBRC 108229</strain>
    </source>
</reference>
<proteinExistence type="predicted"/>
<feature type="compositionally biased region" description="Polar residues" evidence="1">
    <location>
        <begin position="187"/>
        <end position="196"/>
    </location>
</feature>
<feature type="region of interest" description="Disordered" evidence="1">
    <location>
        <begin position="168"/>
        <end position="298"/>
    </location>
</feature>